<name>A0A7W5DMY5_9PORP</name>
<dbReference type="EMBL" id="JACHYB010000001">
    <property type="protein sequence ID" value="MBB3185890.1"/>
    <property type="molecule type" value="Genomic_DNA"/>
</dbReference>
<organism evidence="2 3">
    <name type="scientific">Microbacter margulisiae</name>
    <dbReference type="NCBI Taxonomy" id="1350067"/>
    <lineage>
        <taxon>Bacteria</taxon>
        <taxon>Pseudomonadati</taxon>
        <taxon>Bacteroidota</taxon>
        <taxon>Bacteroidia</taxon>
        <taxon>Bacteroidales</taxon>
        <taxon>Porphyromonadaceae</taxon>
        <taxon>Microbacter</taxon>
    </lineage>
</organism>
<keyword evidence="1" id="KW-1133">Transmembrane helix</keyword>
<comment type="caution">
    <text evidence="2">The sequence shown here is derived from an EMBL/GenBank/DDBJ whole genome shotgun (WGS) entry which is preliminary data.</text>
</comment>
<protein>
    <submittedName>
        <fullName evidence="2">Uncharacterized protein</fullName>
    </submittedName>
</protein>
<accession>A0A7W5DMY5</accession>
<feature type="transmembrane region" description="Helical" evidence="1">
    <location>
        <begin position="10"/>
        <end position="28"/>
    </location>
</feature>
<dbReference type="Proteomes" id="UP000544222">
    <property type="component" value="Unassembled WGS sequence"/>
</dbReference>
<keyword evidence="3" id="KW-1185">Reference proteome</keyword>
<gene>
    <name evidence="2" type="ORF">FHX64_000053</name>
</gene>
<proteinExistence type="predicted"/>
<evidence type="ECO:0000313" key="3">
    <source>
        <dbReference type="Proteomes" id="UP000544222"/>
    </source>
</evidence>
<dbReference type="AlphaFoldDB" id="A0A7W5DMY5"/>
<dbReference type="RefSeq" id="WP_183411843.1">
    <property type="nucleotide sequence ID" value="NZ_JACHYB010000001.1"/>
</dbReference>
<evidence type="ECO:0000313" key="2">
    <source>
        <dbReference type="EMBL" id="MBB3185890.1"/>
    </source>
</evidence>
<reference evidence="2 3" key="1">
    <citation type="submission" date="2020-08" db="EMBL/GenBank/DDBJ databases">
        <title>Genomic Encyclopedia of Type Strains, Phase IV (KMG-IV): sequencing the most valuable type-strain genomes for metagenomic binning, comparative biology and taxonomic classification.</title>
        <authorList>
            <person name="Goeker M."/>
        </authorList>
    </citation>
    <scope>NUCLEOTIDE SEQUENCE [LARGE SCALE GENOMIC DNA]</scope>
    <source>
        <strain evidence="2 3">DSM 27471</strain>
    </source>
</reference>
<sequence>MKNLDKIEKYIALAVVTLYFVAGGYLLFCHRCIAMMHREFRVILAIVLILYGGYRLARLLLIKKSDEDDEEYYDDDDRE</sequence>
<feature type="transmembrane region" description="Helical" evidence="1">
    <location>
        <begin position="40"/>
        <end position="57"/>
    </location>
</feature>
<keyword evidence="1" id="KW-0812">Transmembrane</keyword>
<evidence type="ECO:0000256" key="1">
    <source>
        <dbReference type="SAM" id="Phobius"/>
    </source>
</evidence>
<keyword evidence="1" id="KW-0472">Membrane</keyword>